<dbReference type="AlphaFoldDB" id="A0A1I6MB99"/>
<protein>
    <recommendedName>
        <fullName evidence="4">Flagellar motor switch protein FliM</fullName>
    </recommendedName>
</protein>
<evidence type="ECO:0000256" key="6">
    <source>
        <dbReference type="ARBA" id="ARBA00022500"/>
    </source>
</evidence>
<keyword evidence="9" id="KW-0975">Bacterial flagellum</keyword>
<evidence type="ECO:0000256" key="3">
    <source>
        <dbReference type="ARBA" id="ARBA00011049"/>
    </source>
</evidence>
<evidence type="ECO:0000313" key="13">
    <source>
        <dbReference type="Proteomes" id="UP000198824"/>
    </source>
</evidence>
<dbReference type="CDD" id="cd17908">
    <property type="entry name" value="FliM"/>
    <property type="match status" value="1"/>
</dbReference>
<evidence type="ECO:0000256" key="10">
    <source>
        <dbReference type="ARBA" id="ARBA00025044"/>
    </source>
</evidence>
<keyword evidence="12" id="KW-0282">Flagellum</keyword>
<dbReference type="SUPFAM" id="SSF103039">
    <property type="entry name" value="CheC-like"/>
    <property type="match status" value="1"/>
</dbReference>
<evidence type="ECO:0000256" key="1">
    <source>
        <dbReference type="ARBA" id="ARBA00004117"/>
    </source>
</evidence>
<dbReference type="Pfam" id="PF02154">
    <property type="entry name" value="FliM"/>
    <property type="match status" value="1"/>
</dbReference>
<organism evidence="12 13">
    <name type="scientific">Sphingomonas jatrophae</name>
    <dbReference type="NCBI Taxonomy" id="1166337"/>
    <lineage>
        <taxon>Bacteria</taxon>
        <taxon>Pseudomonadati</taxon>
        <taxon>Pseudomonadota</taxon>
        <taxon>Alphaproteobacteria</taxon>
        <taxon>Sphingomonadales</taxon>
        <taxon>Sphingomonadaceae</taxon>
        <taxon>Sphingomonas</taxon>
    </lineage>
</organism>
<evidence type="ECO:0000256" key="5">
    <source>
        <dbReference type="ARBA" id="ARBA00022475"/>
    </source>
</evidence>
<dbReference type="EMBL" id="FOZG01000003">
    <property type="protein sequence ID" value="SFS12941.1"/>
    <property type="molecule type" value="Genomic_DNA"/>
</dbReference>
<dbReference type="Pfam" id="PF01052">
    <property type="entry name" value="FliMN_C"/>
    <property type="match status" value="1"/>
</dbReference>
<keyword evidence="5" id="KW-1003">Cell membrane</keyword>
<evidence type="ECO:0000256" key="2">
    <source>
        <dbReference type="ARBA" id="ARBA00004202"/>
    </source>
</evidence>
<proteinExistence type="inferred from homology"/>
<accession>A0A1I6MB99</accession>
<evidence type="ECO:0000259" key="11">
    <source>
        <dbReference type="Pfam" id="PF01052"/>
    </source>
</evidence>
<dbReference type="GO" id="GO:0005886">
    <property type="term" value="C:plasma membrane"/>
    <property type="evidence" value="ECO:0007669"/>
    <property type="project" value="UniProtKB-SubCell"/>
</dbReference>
<dbReference type="OrthoDB" id="7421075at2"/>
<dbReference type="PANTHER" id="PTHR30034">
    <property type="entry name" value="FLAGELLAR MOTOR SWITCH PROTEIN FLIM"/>
    <property type="match status" value="1"/>
</dbReference>
<dbReference type="InterPro" id="IPR028976">
    <property type="entry name" value="CheC-like_sf"/>
</dbReference>
<dbReference type="GO" id="GO:0009425">
    <property type="term" value="C:bacterial-type flagellum basal body"/>
    <property type="evidence" value="ECO:0007669"/>
    <property type="project" value="UniProtKB-SubCell"/>
</dbReference>
<feature type="domain" description="Flagellar motor switch protein FliN-like C-terminal" evidence="11">
    <location>
        <begin position="223"/>
        <end position="290"/>
    </location>
</feature>
<keyword evidence="6" id="KW-0145">Chemotaxis</keyword>
<dbReference type="STRING" id="1166337.SAMN05192580_3830"/>
<evidence type="ECO:0000256" key="8">
    <source>
        <dbReference type="ARBA" id="ARBA00023136"/>
    </source>
</evidence>
<evidence type="ECO:0000256" key="4">
    <source>
        <dbReference type="ARBA" id="ARBA00021898"/>
    </source>
</evidence>
<dbReference type="GO" id="GO:0003774">
    <property type="term" value="F:cytoskeletal motor activity"/>
    <property type="evidence" value="ECO:0007669"/>
    <property type="project" value="InterPro"/>
</dbReference>
<comment type="similarity">
    <text evidence="3">Belongs to the FliM family.</text>
</comment>
<comment type="subcellular location">
    <subcellularLocation>
        <location evidence="1">Bacterial flagellum basal body</location>
    </subcellularLocation>
    <subcellularLocation>
        <location evidence="2">Cell membrane</location>
        <topology evidence="2">Peripheral membrane protein</topology>
    </subcellularLocation>
</comment>
<dbReference type="InterPro" id="IPR036429">
    <property type="entry name" value="SpoA-like_sf"/>
</dbReference>
<evidence type="ECO:0000256" key="7">
    <source>
        <dbReference type="ARBA" id="ARBA00022779"/>
    </source>
</evidence>
<keyword evidence="8" id="KW-0472">Membrane</keyword>
<dbReference type="RefSeq" id="WP_093317249.1">
    <property type="nucleotide sequence ID" value="NZ_FOZG01000003.1"/>
</dbReference>
<dbReference type="InterPro" id="IPR001543">
    <property type="entry name" value="FliN-like_C"/>
</dbReference>
<gene>
    <name evidence="12" type="ORF">SAMN05192580_3830</name>
</gene>
<evidence type="ECO:0000313" key="12">
    <source>
        <dbReference type="EMBL" id="SFS12941.1"/>
    </source>
</evidence>
<sequence length="294" mass="31846">MSAEPAPFRFGEAPVRTTVRLAGLDRLGDRLARRVRLAIEPIARTKTQVVAEPVVTQRFEAWTATLPPFMSLSLYRLRPLKGSMLLAIEADFVTRMVDAFYGGSGTGPAATQAREFTPAEERLLGRIADTLVERLAETWSEVTPLEPQLAARETNIDYAGLVRGDETVVVQTLTVTPGTMAPTRISIVYPFTALRPLEPLLAAKTHEESGPGDGEWRAQLTEAVMAVRLPVRSVLARPELSVAELMALKPGDVIPITLASTVPLTVAGRRLASGTIGEREGRAALMIEQIEGQG</sequence>
<dbReference type="GO" id="GO:0071978">
    <property type="term" value="P:bacterial-type flagellum-dependent swarming motility"/>
    <property type="evidence" value="ECO:0007669"/>
    <property type="project" value="TreeGrafter"/>
</dbReference>
<keyword evidence="12" id="KW-0966">Cell projection</keyword>
<comment type="function">
    <text evidence="10">FliM is one of three proteins (FliG, FliN, FliM) that forms the rotor-mounted switch complex (C ring), located at the base of the basal body. This complex interacts with the CheY and CheZ chemotaxis proteins, in addition to contacting components of the motor that determine the direction of flagellar rotation.</text>
</comment>
<dbReference type="GO" id="GO:0050918">
    <property type="term" value="P:positive chemotaxis"/>
    <property type="evidence" value="ECO:0007669"/>
    <property type="project" value="TreeGrafter"/>
</dbReference>
<keyword evidence="7" id="KW-0283">Flagellar rotation</keyword>
<dbReference type="InterPro" id="IPR001689">
    <property type="entry name" value="Flag_FliM"/>
</dbReference>
<dbReference type="PANTHER" id="PTHR30034:SF6">
    <property type="entry name" value="YOP PROTEINS TRANSLOCATION PROTEIN Q"/>
    <property type="match status" value="1"/>
</dbReference>
<dbReference type="Gene3D" id="3.40.1550.10">
    <property type="entry name" value="CheC-like"/>
    <property type="match status" value="1"/>
</dbReference>
<dbReference type="Proteomes" id="UP000198824">
    <property type="component" value="Unassembled WGS sequence"/>
</dbReference>
<evidence type="ECO:0000256" key="9">
    <source>
        <dbReference type="ARBA" id="ARBA00023143"/>
    </source>
</evidence>
<reference evidence="12 13" key="1">
    <citation type="submission" date="2016-10" db="EMBL/GenBank/DDBJ databases">
        <authorList>
            <person name="de Groot N.N."/>
        </authorList>
    </citation>
    <scope>NUCLEOTIDE SEQUENCE [LARGE SCALE GENOMIC DNA]</scope>
    <source>
        <strain evidence="12 13">S5-249</strain>
    </source>
</reference>
<name>A0A1I6MB99_9SPHN</name>
<keyword evidence="12" id="KW-0969">Cilium</keyword>
<dbReference type="SUPFAM" id="SSF101801">
    <property type="entry name" value="Surface presentation of antigens (SPOA)"/>
    <property type="match status" value="1"/>
</dbReference>
<dbReference type="Gene3D" id="2.30.330.10">
    <property type="entry name" value="SpoA-like"/>
    <property type="match status" value="1"/>
</dbReference>
<keyword evidence="13" id="KW-1185">Reference proteome</keyword>